<dbReference type="AlphaFoldDB" id="I4A6M1"/>
<name>I4A6M1_DESDJ</name>
<dbReference type="KEGG" id="ddh:Desde_1176"/>
<protein>
    <submittedName>
        <fullName evidence="1">Uncharacterized protein</fullName>
    </submittedName>
</protein>
<dbReference type="eggNOG" id="COG2720">
    <property type="taxonomic scope" value="Bacteria"/>
</dbReference>
<reference evidence="1 2" key="2">
    <citation type="journal article" date="2015" name="J. Bacteriol.">
        <title>Genomic, proteomic, and biochemical analysis of the organohalide respiratory pathway in Desulfitobacterium dehalogenans.</title>
        <authorList>
            <person name="Kruse T."/>
            <person name="van de Pas B.A."/>
            <person name="Atteia A."/>
            <person name="Krab K."/>
            <person name="Hagen W.R."/>
            <person name="Goodwin L."/>
            <person name="Chain P."/>
            <person name="Boeren S."/>
            <person name="Maphosa F."/>
            <person name="Schraa G."/>
            <person name="de Vos W.M."/>
            <person name="van der Oost J."/>
            <person name="Smidt H."/>
            <person name="Stams A.J."/>
        </authorList>
    </citation>
    <scope>NUCLEOTIDE SEQUENCE [LARGE SCALE GENOMIC DNA]</scope>
    <source>
        <strain evidence="2">ATCC 51507 / DSM 9161 / JW/IU-DC1</strain>
    </source>
</reference>
<organism evidence="1 2">
    <name type="scientific">Desulfitobacterium dehalogenans (strain ATCC 51507 / DSM 9161 / JW/IU-DC1)</name>
    <dbReference type="NCBI Taxonomy" id="756499"/>
    <lineage>
        <taxon>Bacteria</taxon>
        <taxon>Bacillati</taxon>
        <taxon>Bacillota</taxon>
        <taxon>Clostridia</taxon>
        <taxon>Eubacteriales</taxon>
        <taxon>Desulfitobacteriaceae</taxon>
        <taxon>Desulfitobacterium</taxon>
    </lineage>
</organism>
<reference evidence="2" key="1">
    <citation type="submission" date="2012-06" db="EMBL/GenBank/DDBJ databases">
        <title>Complete sequence of Desulfitobacterium dehalogenans ATCC 51507.</title>
        <authorList>
            <person name="Lucas S."/>
            <person name="Han J."/>
            <person name="Lapidus A."/>
            <person name="Cheng J.-F."/>
            <person name="Goodwin L."/>
            <person name="Pitluck S."/>
            <person name="Peters L."/>
            <person name="Ovchinnikova G."/>
            <person name="Teshima H."/>
            <person name="Detter J.C."/>
            <person name="Han C."/>
            <person name="Tapia R."/>
            <person name="Land M."/>
            <person name="Hauser L."/>
            <person name="Kyrpides N."/>
            <person name="Ivanova N."/>
            <person name="Pagani I."/>
            <person name="Kruse T."/>
            <person name="de Vos W.M."/>
            <person name="Smidt H."/>
            <person name="Woyke T."/>
        </authorList>
    </citation>
    <scope>NUCLEOTIDE SEQUENCE [LARGE SCALE GENOMIC DNA]</scope>
    <source>
        <strain evidence="2">ATCC 51507 / DSM 9161 / JW/IU-DC1</strain>
    </source>
</reference>
<accession>I4A6M1</accession>
<proteinExistence type="predicted"/>
<dbReference type="Proteomes" id="UP000006053">
    <property type="component" value="Chromosome"/>
</dbReference>
<dbReference type="STRING" id="756499.Desde_1176"/>
<gene>
    <name evidence="1" type="ordered locus">Desde_1176</name>
</gene>
<sequence length="95" mass="11374">MNCQYQSARPVPRLRLRTFSGKLYFTWRRYLQWLLNRATRYALTSRESDFSNVVAAHKAPLYRRLRNVDMWLQENKVTNLKLACGKLNEVILKLL</sequence>
<evidence type="ECO:0000313" key="2">
    <source>
        <dbReference type="Proteomes" id="UP000006053"/>
    </source>
</evidence>
<keyword evidence="2" id="KW-1185">Reference proteome</keyword>
<dbReference type="HOGENOM" id="CLU_2368255_0_0_9"/>
<evidence type="ECO:0000313" key="1">
    <source>
        <dbReference type="EMBL" id="AFL99605.1"/>
    </source>
</evidence>
<dbReference type="EMBL" id="CP003348">
    <property type="protein sequence ID" value="AFL99605.1"/>
    <property type="molecule type" value="Genomic_DNA"/>
</dbReference>